<protein>
    <recommendedName>
        <fullName evidence="6">Filamin-A</fullName>
    </recommendedName>
</protein>
<feature type="repeat" description="Filamin" evidence="3">
    <location>
        <begin position="12"/>
        <end position="80"/>
    </location>
</feature>
<evidence type="ECO:0000256" key="1">
    <source>
        <dbReference type="ARBA" id="ARBA00009238"/>
    </source>
</evidence>
<evidence type="ECO:0000313" key="5">
    <source>
        <dbReference type="Proteomes" id="UP000283509"/>
    </source>
</evidence>
<dbReference type="OrthoDB" id="18740at2759"/>
<dbReference type="GO" id="GO:0030036">
    <property type="term" value="P:actin cytoskeleton organization"/>
    <property type="evidence" value="ECO:0007669"/>
    <property type="project" value="InterPro"/>
</dbReference>
<dbReference type="InterPro" id="IPR017868">
    <property type="entry name" value="Filamin/ABP280_repeat-like"/>
</dbReference>
<evidence type="ECO:0000256" key="3">
    <source>
        <dbReference type="PROSITE-ProRule" id="PRU00087"/>
    </source>
</evidence>
<dbReference type="PANTHER" id="PTHR38537">
    <property type="entry name" value="JITTERBUG, ISOFORM N"/>
    <property type="match status" value="1"/>
</dbReference>
<organism evidence="4 5">
    <name type="scientific">Penaeus vannamei</name>
    <name type="common">Whiteleg shrimp</name>
    <name type="synonym">Litopenaeus vannamei</name>
    <dbReference type="NCBI Taxonomy" id="6689"/>
    <lineage>
        <taxon>Eukaryota</taxon>
        <taxon>Metazoa</taxon>
        <taxon>Ecdysozoa</taxon>
        <taxon>Arthropoda</taxon>
        <taxon>Crustacea</taxon>
        <taxon>Multicrustacea</taxon>
        <taxon>Malacostraca</taxon>
        <taxon>Eumalacostraca</taxon>
        <taxon>Eucarida</taxon>
        <taxon>Decapoda</taxon>
        <taxon>Dendrobranchiata</taxon>
        <taxon>Penaeoidea</taxon>
        <taxon>Penaeidae</taxon>
        <taxon>Penaeus</taxon>
    </lineage>
</organism>
<evidence type="ECO:0000256" key="2">
    <source>
        <dbReference type="ARBA" id="ARBA00022737"/>
    </source>
</evidence>
<reference evidence="4 5" key="1">
    <citation type="submission" date="2018-04" db="EMBL/GenBank/DDBJ databases">
        <authorList>
            <person name="Zhang X."/>
            <person name="Yuan J."/>
            <person name="Li F."/>
            <person name="Xiang J."/>
        </authorList>
    </citation>
    <scope>NUCLEOTIDE SEQUENCE [LARGE SCALE GENOMIC DNA]</scope>
    <source>
        <tissue evidence="4">Muscle</tissue>
    </source>
</reference>
<comment type="caution">
    <text evidence="4">The sequence shown here is derived from an EMBL/GenBank/DDBJ whole genome shotgun (WGS) entry which is preliminary data.</text>
</comment>
<dbReference type="GO" id="GO:0051015">
    <property type="term" value="F:actin filament binding"/>
    <property type="evidence" value="ECO:0007669"/>
    <property type="project" value="InterPro"/>
</dbReference>
<dbReference type="EMBL" id="QCYY01002125">
    <property type="protein sequence ID" value="ROT72644.1"/>
    <property type="molecule type" value="Genomic_DNA"/>
</dbReference>
<dbReference type="InterPro" id="IPR001298">
    <property type="entry name" value="Filamin/ABP280_rpt"/>
</dbReference>
<dbReference type="SUPFAM" id="SSF81296">
    <property type="entry name" value="E set domains"/>
    <property type="match status" value="2"/>
</dbReference>
<dbReference type="InterPro" id="IPR044801">
    <property type="entry name" value="Filamin"/>
</dbReference>
<dbReference type="AlphaFoldDB" id="A0A3R7MYD4"/>
<dbReference type="InterPro" id="IPR013783">
    <property type="entry name" value="Ig-like_fold"/>
</dbReference>
<keyword evidence="5" id="KW-1185">Reference proteome</keyword>
<evidence type="ECO:0008006" key="6">
    <source>
        <dbReference type="Google" id="ProtNLM"/>
    </source>
</evidence>
<dbReference type="Gene3D" id="2.60.40.10">
    <property type="entry name" value="Immunoglobulins"/>
    <property type="match status" value="2"/>
</dbReference>
<comment type="similarity">
    <text evidence="1">Belongs to the filamin family.</text>
</comment>
<proteinExistence type="inferred from homology"/>
<dbReference type="SMART" id="SM00557">
    <property type="entry name" value="IG_FLMN"/>
    <property type="match status" value="1"/>
</dbReference>
<sequence length="196" mass="20928">MATISPAAGVPFKIDFLTKEVVLSEIKVQVHGPTGPVRVDFDLSPRGGKGVFVPDEVGIYELTVLNEDEVVEGCPVKVRALPDVSKIMFSGIDPCALGSIVEVVINSNGVGGGDIDVTAYSPTGRGLVCPVKVEDGVYAATFQPDEAGEWSIAVTYDEEHIQGSPFTCHVYDPHSLKYSCHLLRCPSPPTEKTRLG</sequence>
<accession>A0A3R7MYD4</accession>
<dbReference type="InterPro" id="IPR014756">
    <property type="entry name" value="Ig_E-set"/>
</dbReference>
<evidence type="ECO:0000313" key="4">
    <source>
        <dbReference type="EMBL" id="ROT72644.1"/>
    </source>
</evidence>
<dbReference type="PROSITE" id="PS50194">
    <property type="entry name" value="FILAMIN_REPEAT"/>
    <property type="match status" value="2"/>
</dbReference>
<dbReference type="PANTHER" id="PTHR38537:SF16">
    <property type="entry name" value="CALPONIN-HOMOLOGY (CH) DOMAIN-CONTAINING PROTEIN"/>
    <property type="match status" value="1"/>
</dbReference>
<keyword evidence="2" id="KW-0677">Repeat</keyword>
<reference evidence="4 5" key="2">
    <citation type="submission" date="2019-01" db="EMBL/GenBank/DDBJ databases">
        <title>The decoding of complex shrimp genome reveals the adaptation for benthos swimmer, frequently molting mechanism and breeding impact on genome.</title>
        <authorList>
            <person name="Sun Y."/>
            <person name="Gao Y."/>
            <person name="Yu Y."/>
        </authorList>
    </citation>
    <scope>NUCLEOTIDE SEQUENCE [LARGE SCALE GENOMIC DNA]</scope>
    <source>
        <tissue evidence="4">Muscle</tissue>
    </source>
</reference>
<dbReference type="STRING" id="6689.A0A3R7MYD4"/>
<feature type="repeat" description="Filamin" evidence="3">
    <location>
        <begin position="91"/>
        <end position="170"/>
    </location>
</feature>
<name>A0A3R7MYD4_PENVA</name>
<gene>
    <name evidence="4" type="ORF">C7M84_008950</name>
</gene>
<dbReference type="Proteomes" id="UP000283509">
    <property type="component" value="Unassembled WGS sequence"/>
</dbReference>
<dbReference type="Pfam" id="PF00630">
    <property type="entry name" value="Filamin"/>
    <property type="match status" value="1"/>
</dbReference>